<reference evidence="15" key="2">
    <citation type="journal article" date="2018" name="BMC Genomics">
        <title>A manually annotated Actinidia chinensis var. chinensis (kiwifruit) genome highlights the challenges associated with draft genomes and gene prediction in plants.</title>
        <authorList>
            <person name="Pilkington S.M."/>
            <person name="Crowhurst R."/>
            <person name="Hilario E."/>
            <person name="Nardozza S."/>
            <person name="Fraser L."/>
            <person name="Peng Y."/>
            <person name="Gunaseelan K."/>
            <person name="Simpson R."/>
            <person name="Tahir J."/>
            <person name="Deroles S.C."/>
            <person name="Templeton K."/>
            <person name="Luo Z."/>
            <person name="Davy M."/>
            <person name="Cheng C."/>
            <person name="McNeilage M."/>
            <person name="Scaglione D."/>
            <person name="Liu Y."/>
            <person name="Zhang Q."/>
            <person name="Datson P."/>
            <person name="De Silva N."/>
            <person name="Gardiner S.E."/>
            <person name="Bassett H."/>
            <person name="Chagne D."/>
            <person name="McCallum J."/>
            <person name="Dzierzon H."/>
            <person name="Deng C."/>
            <person name="Wang Y.Y."/>
            <person name="Barron L."/>
            <person name="Manako K."/>
            <person name="Bowen J."/>
            <person name="Foster T.M."/>
            <person name="Erridge Z.A."/>
            <person name="Tiffin H."/>
            <person name="Waite C.N."/>
            <person name="Davies K.M."/>
            <person name="Grierson E.P."/>
            <person name="Laing W.A."/>
            <person name="Kirk R."/>
            <person name="Chen X."/>
            <person name="Wood M."/>
            <person name="Montefiori M."/>
            <person name="Brummell D.A."/>
            <person name="Schwinn K.E."/>
            <person name="Catanach A."/>
            <person name="Fullerton C."/>
            <person name="Li D."/>
            <person name="Meiyalaghan S."/>
            <person name="Nieuwenhuizen N."/>
            <person name="Read N."/>
            <person name="Prakash R."/>
            <person name="Hunter D."/>
            <person name="Zhang H."/>
            <person name="McKenzie M."/>
            <person name="Knabel M."/>
            <person name="Harris A."/>
            <person name="Allan A.C."/>
            <person name="Gleave A."/>
            <person name="Chen A."/>
            <person name="Janssen B.J."/>
            <person name="Plunkett B."/>
            <person name="Ampomah-Dwamena C."/>
            <person name="Voogd C."/>
            <person name="Leif D."/>
            <person name="Lafferty D."/>
            <person name="Souleyre E.J.F."/>
            <person name="Varkonyi-Gasic E."/>
            <person name="Gambi F."/>
            <person name="Hanley J."/>
            <person name="Yao J.L."/>
            <person name="Cheung J."/>
            <person name="David K.M."/>
            <person name="Warren B."/>
            <person name="Marsh K."/>
            <person name="Snowden K.C."/>
            <person name="Lin-Wang K."/>
            <person name="Brian L."/>
            <person name="Martinez-Sanchez M."/>
            <person name="Wang M."/>
            <person name="Ileperuma N."/>
            <person name="Macnee N."/>
            <person name="Campin R."/>
            <person name="McAtee P."/>
            <person name="Drummond R.S.M."/>
            <person name="Espley R.V."/>
            <person name="Ireland H.S."/>
            <person name="Wu R."/>
            <person name="Atkinson R.G."/>
            <person name="Karunairetnam S."/>
            <person name="Bulley S."/>
            <person name="Chunkath S."/>
            <person name="Hanley Z."/>
            <person name="Storey R."/>
            <person name="Thrimawithana A.H."/>
            <person name="Thomson S."/>
            <person name="David C."/>
            <person name="Testolin R."/>
            <person name="Huang H."/>
            <person name="Hellens R.P."/>
            <person name="Schaffer R.J."/>
        </authorList>
    </citation>
    <scope>NUCLEOTIDE SEQUENCE [LARGE SCALE GENOMIC DNA]</scope>
    <source>
        <strain evidence="15">cv. Red5</strain>
    </source>
</reference>
<dbReference type="GO" id="GO:0047196">
    <property type="term" value="F:long-chain-alcohol O-fatty-acyltransferase activity"/>
    <property type="evidence" value="ECO:0007669"/>
    <property type="project" value="UniProtKB-EC"/>
</dbReference>
<evidence type="ECO:0000313" key="15">
    <source>
        <dbReference type="Proteomes" id="UP000241394"/>
    </source>
</evidence>
<comment type="caution">
    <text evidence="14">The sequence shown here is derived from an EMBL/GenBank/DDBJ whole genome shotgun (WGS) entry which is preliminary data.</text>
</comment>
<organism evidence="14 15">
    <name type="scientific">Actinidia chinensis var. chinensis</name>
    <name type="common">Chinese soft-hair kiwi</name>
    <dbReference type="NCBI Taxonomy" id="1590841"/>
    <lineage>
        <taxon>Eukaryota</taxon>
        <taxon>Viridiplantae</taxon>
        <taxon>Streptophyta</taxon>
        <taxon>Embryophyta</taxon>
        <taxon>Tracheophyta</taxon>
        <taxon>Spermatophyta</taxon>
        <taxon>Magnoliopsida</taxon>
        <taxon>eudicotyledons</taxon>
        <taxon>Gunneridae</taxon>
        <taxon>Pentapetalae</taxon>
        <taxon>asterids</taxon>
        <taxon>Ericales</taxon>
        <taxon>Actinidiaceae</taxon>
        <taxon>Actinidia</taxon>
    </lineage>
</organism>
<feature type="domain" description="O-acyltransferase WSD1-like N-terminal" evidence="12">
    <location>
        <begin position="74"/>
        <end position="267"/>
    </location>
</feature>
<evidence type="ECO:0000313" key="14">
    <source>
        <dbReference type="EMBL" id="PSS13918.1"/>
    </source>
</evidence>
<name>A0A2R6QS20_ACTCC</name>
<dbReference type="OrthoDB" id="619536at2759"/>
<dbReference type="InterPro" id="IPR045034">
    <property type="entry name" value="O-acyltransferase_WSD1-like"/>
</dbReference>
<comment type="subcellular location">
    <subcellularLocation>
        <location evidence="1">Cell membrane</location>
        <topology evidence="1">Single-pass membrane protein</topology>
    </subcellularLocation>
    <subcellularLocation>
        <location evidence="2">Endoplasmic reticulum membrane</location>
    </subcellularLocation>
</comment>
<dbReference type="PANTHER" id="PTHR31650">
    <property type="entry name" value="O-ACYLTRANSFERASE (WSD1-LIKE) FAMILY PROTEIN"/>
    <property type="match status" value="1"/>
</dbReference>
<dbReference type="InterPro" id="IPR023213">
    <property type="entry name" value="CAT-like_dom_sf"/>
</dbReference>
<dbReference type="Pfam" id="PF06974">
    <property type="entry name" value="WS_DGAT_C"/>
    <property type="match status" value="1"/>
</dbReference>
<comment type="pathway">
    <text evidence="4">Lipid metabolism.</text>
</comment>
<keyword evidence="5 14" id="KW-0808">Transferase</keyword>
<dbReference type="Proteomes" id="UP000241394">
    <property type="component" value="Chromosome LG13"/>
</dbReference>
<dbReference type="GO" id="GO:0019432">
    <property type="term" value="P:triglyceride biosynthetic process"/>
    <property type="evidence" value="ECO:0007669"/>
    <property type="project" value="UniProtKB-UniPathway"/>
</dbReference>
<keyword evidence="11" id="KW-0472">Membrane</keyword>
<evidence type="ECO:0000256" key="3">
    <source>
        <dbReference type="ARBA" id="ARBA00004771"/>
    </source>
</evidence>
<keyword evidence="7 14" id="KW-0012">Acyltransferase</keyword>
<dbReference type="InParanoid" id="A0A2R6QS20"/>
<dbReference type="GO" id="GO:0005789">
    <property type="term" value="C:endoplasmic reticulum membrane"/>
    <property type="evidence" value="ECO:0007669"/>
    <property type="project" value="UniProtKB-SubCell"/>
</dbReference>
<keyword evidence="11" id="KW-1133">Transmembrane helix</keyword>
<gene>
    <name evidence="14" type="ORF">CEY00_Acc14532</name>
</gene>
<dbReference type="InterPro" id="IPR009721">
    <property type="entry name" value="O-acyltransferase_WSD1_C"/>
</dbReference>
<reference evidence="14 15" key="1">
    <citation type="submission" date="2017-07" db="EMBL/GenBank/DDBJ databases">
        <title>An improved, manually edited Actinidia chinensis var. chinensis (kiwifruit) genome highlights the challenges associated with draft genomes and gene prediction in plants.</title>
        <authorList>
            <person name="Pilkington S."/>
            <person name="Crowhurst R."/>
            <person name="Hilario E."/>
            <person name="Nardozza S."/>
            <person name="Fraser L."/>
            <person name="Peng Y."/>
            <person name="Gunaseelan K."/>
            <person name="Simpson R."/>
            <person name="Tahir J."/>
            <person name="Deroles S."/>
            <person name="Templeton K."/>
            <person name="Luo Z."/>
            <person name="Davy M."/>
            <person name="Cheng C."/>
            <person name="Mcneilage M."/>
            <person name="Scaglione D."/>
            <person name="Liu Y."/>
            <person name="Zhang Q."/>
            <person name="Datson P."/>
            <person name="De Silva N."/>
            <person name="Gardiner S."/>
            <person name="Bassett H."/>
            <person name="Chagne D."/>
            <person name="Mccallum J."/>
            <person name="Dzierzon H."/>
            <person name="Deng C."/>
            <person name="Wang Y.-Y."/>
            <person name="Barron N."/>
            <person name="Manako K."/>
            <person name="Bowen J."/>
            <person name="Foster T."/>
            <person name="Erridge Z."/>
            <person name="Tiffin H."/>
            <person name="Waite C."/>
            <person name="Davies K."/>
            <person name="Grierson E."/>
            <person name="Laing W."/>
            <person name="Kirk R."/>
            <person name="Chen X."/>
            <person name="Wood M."/>
            <person name="Montefiori M."/>
            <person name="Brummell D."/>
            <person name="Schwinn K."/>
            <person name="Catanach A."/>
            <person name="Fullerton C."/>
            <person name="Li D."/>
            <person name="Meiyalaghan S."/>
            <person name="Nieuwenhuizen N."/>
            <person name="Read N."/>
            <person name="Prakash R."/>
            <person name="Hunter D."/>
            <person name="Zhang H."/>
            <person name="Mckenzie M."/>
            <person name="Knabel M."/>
            <person name="Harris A."/>
            <person name="Allan A."/>
            <person name="Chen A."/>
            <person name="Janssen B."/>
            <person name="Plunkett B."/>
            <person name="Dwamena C."/>
            <person name="Voogd C."/>
            <person name="Leif D."/>
            <person name="Lafferty D."/>
            <person name="Souleyre E."/>
            <person name="Varkonyi-Gasic E."/>
            <person name="Gambi F."/>
            <person name="Hanley J."/>
            <person name="Yao J.-L."/>
            <person name="Cheung J."/>
            <person name="David K."/>
            <person name="Warren B."/>
            <person name="Marsh K."/>
            <person name="Snowden K."/>
            <person name="Lin-Wang K."/>
            <person name="Brian L."/>
            <person name="Martinez-Sanchez M."/>
            <person name="Wang M."/>
            <person name="Ileperuma N."/>
            <person name="Macnee N."/>
            <person name="Campin R."/>
            <person name="Mcatee P."/>
            <person name="Drummond R."/>
            <person name="Espley R."/>
            <person name="Ireland H."/>
            <person name="Wu R."/>
            <person name="Atkinson R."/>
            <person name="Karunairetnam S."/>
            <person name="Bulley S."/>
            <person name="Chunkath S."/>
            <person name="Hanley Z."/>
            <person name="Storey R."/>
            <person name="Thrimawithana A."/>
            <person name="Thomson S."/>
            <person name="David C."/>
            <person name="Testolin R."/>
        </authorList>
    </citation>
    <scope>NUCLEOTIDE SEQUENCE [LARGE SCALE GENOMIC DNA]</scope>
    <source>
        <strain evidence="15">cv. Red5</strain>
        <tissue evidence="14">Young leaf</tissue>
    </source>
</reference>
<dbReference type="AlphaFoldDB" id="A0A2R6QS20"/>
<accession>A0A2R6QS20</accession>
<dbReference type="InterPro" id="IPR004255">
    <property type="entry name" value="O-acyltransferase_WSD1_N"/>
</dbReference>
<evidence type="ECO:0000259" key="12">
    <source>
        <dbReference type="Pfam" id="PF03007"/>
    </source>
</evidence>
<comment type="pathway">
    <text evidence="3">Glycerolipid metabolism; triacylglycerol biosynthesis.</text>
</comment>
<proteinExistence type="inferred from homology"/>
<evidence type="ECO:0000256" key="7">
    <source>
        <dbReference type="ARBA" id="ARBA00023315"/>
    </source>
</evidence>
<dbReference type="SUPFAM" id="SSF52777">
    <property type="entry name" value="CoA-dependent acyltransferases"/>
    <property type="match status" value="1"/>
</dbReference>
<dbReference type="Gene3D" id="3.30.559.10">
    <property type="entry name" value="Chloramphenicol acetyltransferase-like domain"/>
    <property type="match status" value="1"/>
</dbReference>
<protein>
    <submittedName>
        <fullName evidence="14">O-acyltransferase</fullName>
    </submittedName>
</protein>
<feature type="domain" description="O-acyltransferase WSD1 C-terminal" evidence="13">
    <location>
        <begin position="334"/>
        <end position="478"/>
    </location>
</feature>
<evidence type="ECO:0000256" key="10">
    <source>
        <dbReference type="ARBA" id="ARBA00048109"/>
    </source>
</evidence>
<comment type="similarity">
    <text evidence="8">In the N-terminal section; belongs to the long-chain O-acyltransferase family.</text>
</comment>
<dbReference type="UniPathway" id="UPA00282"/>
<keyword evidence="15" id="KW-1185">Reference proteome</keyword>
<keyword evidence="6" id="KW-0256">Endoplasmic reticulum</keyword>
<dbReference type="EMBL" id="NKQK01000013">
    <property type="protein sequence ID" value="PSS13918.1"/>
    <property type="molecule type" value="Genomic_DNA"/>
</dbReference>
<evidence type="ECO:0000256" key="2">
    <source>
        <dbReference type="ARBA" id="ARBA00004586"/>
    </source>
</evidence>
<comment type="catalytic activity">
    <reaction evidence="10">
        <text>an acyl-CoA + a 1,2-diacyl-sn-glycerol = a triacyl-sn-glycerol + CoA</text>
        <dbReference type="Rhea" id="RHEA:10868"/>
        <dbReference type="ChEBI" id="CHEBI:17815"/>
        <dbReference type="ChEBI" id="CHEBI:57287"/>
        <dbReference type="ChEBI" id="CHEBI:58342"/>
        <dbReference type="ChEBI" id="CHEBI:64615"/>
        <dbReference type="EC" id="2.3.1.20"/>
    </reaction>
</comment>
<dbReference type="FunCoup" id="A0A2R6QS20">
    <property type="interactions" value="12"/>
</dbReference>
<evidence type="ECO:0000256" key="1">
    <source>
        <dbReference type="ARBA" id="ARBA00004162"/>
    </source>
</evidence>
<dbReference type="STRING" id="1590841.A0A2R6QS20"/>
<keyword evidence="11" id="KW-0812">Transmembrane</keyword>
<evidence type="ECO:0000256" key="8">
    <source>
        <dbReference type="ARBA" id="ARBA00024360"/>
    </source>
</evidence>
<evidence type="ECO:0000259" key="13">
    <source>
        <dbReference type="Pfam" id="PF06974"/>
    </source>
</evidence>
<dbReference type="Gramene" id="PSS13918">
    <property type="protein sequence ID" value="PSS13918"/>
    <property type="gene ID" value="CEY00_Acc14532"/>
</dbReference>
<dbReference type="PANTHER" id="PTHR31650:SF38">
    <property type="entry name" value="O-ACYLTRANSFERASE WSD1-LIKE"/>
    <property type="match status" value="1"/>
</dbReference>
<evidence type="ECO:0000256" key="9">
    <source>
        <dbReference type="ARBA" id="ARBA00047604"/>
    </source>
</evidence>
<comment type="catalytic activity">
    <reaction evidence="9">
        <text>a long chain fatty alcohol + a fatty acyl-CoA = a long-chain alcohol wax ester + CoA</text>
        <dbReference type="Rhea" id="RHEA:38443"/>
        <dbReference type="ChEBI" id="CHEBI:17135"/>
        <dbReference type="ChEBI" id="CHEBI:57287"/>
        <dbReference type="ChEBI" id="CHEBI:77636"/>
        <dbReference type="ChEBI" id="CHEBI:235323"/>
        <dbReference type="EC" id="2.3.1.75"/>
    </reaction>
</comment>
<sequence>MDALPTYKSLKPIKTSRDISNSEDGQPLSPIARLFHEPGSNVYIVGIFGSKTKIDPDVAKASLVKGLLKHPRFSSLQALDEETGEVRWVATEVNLDDHVVVPKLESNIESPDMFVEDYIASLTNPKLDKSKPLWDLHILNIKTSESEGVIVYRIHHSIGDGMSIMSLLLACSRKVSDPMALPTIPEVRNSSQKKKIGFWAALQLIWNTLVGVILFVATSLFLKDTKTPLKGPVGGENNPRRVLKLTTSLDDVKLVKNAMNATINDVVLAVTEAGLSRYLNRRYGELENDKGPMKWKNYLPKNIRLRAIFYVNIRPAAGLQDLVAMMDKGSPARWGNKIGYVLLPFNIGLREDPLDYIHQAKAAINRKKASLESLFAYIFTKFLIKFFGSKVAGHLNYKVFCNTTLWFSNVPGTGDEIAFCGHELAYYAPTCCGQPNSLMIHVVSYAKKIIYIISADEGTIPDPHQLSDDLEESFKLIKDAVLARKQIK</sequence>
<dbReference type="OMA" id="ARFWLMI"/>
<feature type="transmembrane region" description="Helical" evidence="11">
    <location>
        <begin position="198"/>
        <end position="222"/>
    </location>
</feature>
<dbReference type="GO" id="GO:0004144">
    <property type="term" value="F:diacylglycerol O-acyltransferase activity"/>
    <property type="evidence" value="ECO:0007669"/>
    <property type="project" value="UniProtKB-EC"/>
</dbReference>
<evidence type="ECO:0000256" key="6">
    <source>
        <dbReference type="ARBA" id="ARBA00022824"/>
    </source>
</evidence>
<evidence type="ECO:0000256" key="5">
    <source>
        <dbReference type="ARBA" id="ARBA00022679"/>
    </source>
</evidence>
<dbReference type="Pfam" id="PF03007">
    <property type="entry name" value="WS_DGAT_cat"/>
    <property type="match status" value="1"/>
</dbReference>
<evidence type="ECO:0000256" key="4">
    <source>
        <dbReference type="ARBA" id="ARBA00005189"/>
    </source>
</evidence>
<dbReference type="GO" id="GO:0005886">
    <property type="term" value="C:plasma membrane"/>
    <property type="evidence" value="ECO:0007669"/>
    <property type="project" value="UniProtKB-SubCell"/>
</dbReference>
<evidence type="ECO:0000256" key="11">
    <source>
        <dbReference type="SAM" id="Phobius"/>
    </source>
</evidence>